<name>A0A9P6H619_9AGAM</name>
<dbReference type="OrthoDB" id="2745134at2759"/>
<keyword evidence="4" id="KW-1185">Reference proteome</keyword>
<evidence type="ECO:0000256" key="1">
    <source>
        <dbReference type="SAM" id="Phobius"/>
    </source>
</evidence>
<accession>A0A9P6H619</accession>
<reference evidence="3" key="1">
    <citation type="journal article" date="2020" name="Nat. Commun.">
        <title>Large-scale genome sequencing of mycorrhizal fungi provides insights into the early evolution of symbiotic traits.</title>
        <authorList>
            <person name="Miyauchi S."/>
            <person name="Kiss E."/>
            <person name="Kuo A."/>
            <person name="Drula E."/>
            <person name="Kohler A."/>
            <person name="Sanchez-Garcia M."/>
            <person name="Morin E."/>
            <person name="Andreopoulos B."/>
            <person name="Barry K.W."/>
            <person name="Bonito G."/>
            <person name="Buee M."/>
            <person name="Carver A."/>
            <person name="Chen C."/>
            <person name="Cichocki N."/>
            <person name="Clum A."/>
            <person name="Culley D."/>
            <person name="Crous P.W."/>
            <person name="Fauchery L."/>
            <person name="Girlanda M."/>
            <person name="Hayes R.D."/>
            <person name="Keri Z."/>
            <person name="LaButti K."/>
            <person name="Lipzen A."/>
            <person name="Lombard V."/>
            <person name="Magnuson J."/>
            <person name="Maillard F."/>
            <person name="Murat C."/>
            <person name="Nolan M."/>
            <person name="Ohm R.A."/>
            <person name="Pangilinan J."/>
            <person name="Pereira M.F."/>
            <person name="Perotto S."/>
            <person name="Peter M."/>
            <person name="Pfister S."/>
            <person name="Riley R."/>
            <person name="Sitrit Y."/>
            <person name="Stielow J.B."/>
            <person name="Szollosi G."/>
            <person name="Zifcakova L."/>
            <person name="Stursova M."/>
            <person name="Spatafora J.W."/>
            <person name="Tedersoo L."/>
            <person name="Vaario L.M."/>
            <person name="Yamada A."/>
            <person name="Yan M."/>
            <person name="Wang P."/>
            <person name="Xu J."/>
            <person name="Bruns T."/>
            <person name="Baldrian P."/>
            <person name="Vilgalys R."/>
            <person name="Dunand C."/>
            <person name="Henrissat B."/>
            <person name="Grigoriev I.V."/>
            <person name="Hibbett D."/>
            <person name="Nagy L.G."/>
            <person name="Martin F.M."/>
        </authorList>
    </citation>
    <scope>NUCLEOTIDE SEQUENCE</scope>
    <source>
        <strain evidence="3">UH-Tt-Lm1</strain>
    </source>
</reference>
<keyword evidence="1" id="KW-0812">Transmembrane</keyword>
<feature type="transmembrane region" description="Helical" evidence="1">
    <location>
        <begin position="18"/>
        <end position="36"/>
    </location>
</feature>
<organism evidence="3 4">
    <name type="scientific">Thelephora terrestris</name>
    <dbReference type="NCBI Taxonomy" id="56493"/>
    <lineage>
        <taxon>Eukaryota</taxon>
        <taxon>Fungi</taxon>
        <taxon>Dikarya</taxon>
        <taxon>Basidiomycota</taxon>
        <taxon>Agaricomycotina</taxon>
        <taxon>Agaricomycetes</taxon>
        <taxon>Thelephorales</taxon>
        <taxon>Thelephoraceae</taxon>
        <taxon>Thelephora</taxon>
    </lineage>
</organism>
<keyword evidence="1" id="KW-1133">Transmembrane helix</keyword>
<evidence type="ECO:0000259" key="2">
    <source>
        <dbReference type="Pfam" id="PF20151"/>
    </source>
</evidence>
<gene>
    <name evidence="3" type="ORF">BJ322DRAFT_339784</name>
</gene>
<evidence type="ECO:0000313" key="3">
    <source>
        <dbReference type="EMBL" id="KAF9779783.1"/>
    </source>
</evidence>
<feature type="domain" description="DUF6533" evidence="2">
    <location>
        <begin position="20"/>
        <end position="61"/>
    </location>
</feature>
<dbReference type="InterPro" id="IPR045340">
    <property type="entry name" value="DUF6533"/>
</dbReference>
<keyword evidence="1" id="KW-0472">Membrane</keyword>
<proteinExistence type="predicted"/>
<dbReference type="EMBL" id="WIUZ02000018">
    <property type="protein sequence ID" value="KAF9779783.1"/>
    <property type="molecule type" value="Genomic_DNA"/>
</dbReference>
<reference evidence="3" key="2">
    <citation type="submission" date="2020-11" db="EMBL/GenBank/DDBJ databases">
        <authorList>
            <consortium name="DOE Joint Genome Institute"/>
            <person name="Kuo A."/>
            <person name="Miyauchi S."/>
            <person name="Kiss E."/>
            <person name="Drula E."/>
            <person name="Kohler A."/>
            <person name="Sanchez-Garcia M."/>
            <person name="Andreopoulos B."/>
            <person name="Barry K.W."/>
            <person name="Bonito G."/>
            <person name="Buee M."/>
            <person name="Carver A."/>
            <person name="Chen C."/>
            <person name="Cichocki N."/>
            <person name="Clum A."/>
            <person name="Culley D."/>
            <person name="Crous P.W."/>
            <person name="Fauchery L."/>
            <person name="Girlanda M."/>
            <person name="Hayes R."/>
            <person name="Keri Z."/>
            <person name="Labutti K."/>
            <person name="Lipzen A."/>
            <person name="Lombard V."/>
            <person name="Magnuson J."/>
            <person name="Maillard F."/>
            <person name="Morin E."/>
            <person name="Murat C."/>
            <person name="Nolan M."/>
            <person name="Ohm R."/>
            <person name="Pangilinan J."/>
            <person name="Pereira M."/>
            <person name="Perotto S."/>
            <person name="Peter M."/>
            <person name="Riley R."/>
            <person name="Sitrit Y."/>
            <person name="Stielow B."/>
            <person name="Szollosi G."/>
            <person name="Zifcakova L."/>
            <person name="Stursova M."/>
            <person name="Spatafora J.W."/>
            <person name="Tedersoo L."/>
            <person name="Vaario L.-M."/>
            <person name="Yamada A."/>
            <person name="Yan M."/>
            <person name="Wang P."/>
            <person name="Xu J."/>
            <person name="Bruns T."/>
            <person name="Baldrian P."/>
            <person name="Vilgalys R."/>
            <person name="Henrissat B."/>
            <person name="Grigoriev I.V."/>
            <person name="Hibbett D."/>
            <person name="Nagy L.G."/>
            <person name="Martin F.M."/>
        </authorList>
    </citation>
    <scope>NUCLEOTIDE SEQUENCE</scope>
    <source>
        <strain evidence="3">UH-Tt-Lm1</strain>
    </source>
</reference>
<dbReference type="Pfam" id="PF20151">
    <property type="entry name" value="DUF6533"/>
    <property type="match status" value="1"/>
</dbReference>
<evidence type="ECO:0000313" key="4">
    <source>
        <dbReference type="Proteomes" id="UP000736335"/>
    </source>
</evidence>
<comment type="caution">
    <text evidence="3">The sequence shown here is derived from an EMBL/GenBank/DDBJ whole genome shotgun (WGS) entry which is preliminary data.</text>
</comment>
<protein>
    <recommendedName>
        <fullName evidence="2">DUF6533 domain-containing protein</fullName>
    </recommendedName>
</protein>
<feature type="transmembrane region" description="Helical" evidence="1">
    <location>
        <begin position="48"/>
        <end position="73"/>
    </location>
</feature>
<dbReference type="AlphaFoldDB" id="A0A9P6H619"/>
<sequence>MAGELAVDSFHLFNRNRATVVSILALCAYEYIITLYDEIRYVWKHKYTFATFLFAFNRYAVWVETCFLLYLAFGDLTTNDVNVRVRKERFRYSLCAISSASDCFVQFDYMLSGIASGMFSGLSCCCMLHSRRCSSPRMFYLNMYPSDLRSTDVR</sequence>
<dbReference type="Proteomes" id="UP000736335">
    <property type="component" value="Unassembled WGS sequence"/>
</dbReference>